<feature type="repeat" description="ANK" evidence="3">
    <location>
        <begin position="40"/>
        <end position="72"/>
    </location>
</feature>
<dbReference type="OrthoDB" id="194358at2759"/>
<protein>
    <submittedName>
        <fullName evidence="6">Ankyrin repeat domain-containing protein 66-like</fullName>
    </submittedName>
</protein>
<dbReference type="RefSeq" id="XP_022088729.1">
    <property type="nucleotide sequence ID" value="XM_022233037.1"/>
</dbReference>
<organism evidence="5 6">
    <name type="scientific">Acanthaster planci</name>
    <name type="common">Crown-of-thorns starfish</name>
    <dbReference type="NCBI Taxonomy" id="133434"/>
    <lineage>
        <taxon>Eukaryota</taxon>
        <taxon>Metazoa</taxon>
        <taxon>Echinodermata</taxon>
        <taxon>Eleutherozoa</taxon>
        <taxon>Asterozoa</taxon>
        <taxon>Asteroidea</taxon>
        <taxon>Valvatacea</taxon>
        <taxon>Valvatida</taxon>
        <taxon>Acanthasteridae</taxon>
        <taxon>Acanthaster</taxon>
    </lineage>
</organism>
<evidence type="ECO:0000256" key="1">
    <source>
        <dbReference type="ARBA" id="ARBA00022737"/>
    </source>
</evidence>
<evidence type="ECO:0000256" key="4">
    <source>
        <dbReference type="SAM" id="MobiDB-lite"/>
    </source>
</evidence>
<dbReference type="SUPFAM" id="SSF48403">
    <property type="entry name" value="Ankyrin repeat"/>
    <property type="match status" value="1"/>
</dbReference>
<gene>
    <name evidence="6" type="primary">LOC110978218</name>
</gene>
<evidence type="ECO:0000313" key="5">
    <source>
        <dbReference type="Proteomes" id="UP000694845"/>
    </source>
</evidence>
<keyword evidence="2 3" id="KW-0040">ANK repeat</keyword>
<dbReference type="GeneID" id="110978218"/>
<feature type="repeat" description="ANK" evidence="3">
    <location>
        <begin position="73"/>
        <end position="105"/>
    </location>
</feature>
<dbReference type="SMART" id="SM00248">
    <property type="entry name" value="ANK"/>
    <property type="match status" value="3"/>
</dbReference>
<dbReference type="PANTHER" id="PTHR24201:SF15">
    <property type="entry name" value="ANKYRIN REPEAT DOMAIN-CONTAINING PROTEIN 66"/>
    <property type="match status" value="1"/>
</dbReference>
<dbReference type="Gene3D" id="1.25.40.20">
    <property type="entry name" value="Ankyrin repeat-containing domain"/>
    <property type="match status" value="1"/>
</dbReference>
<accession>A0A8B7Y692</accession>
<evidence type="ECO:0000256" key="3">
    <source>
        <dbReference type="PROSITE-ProRule" id="PRU00023"/>
    </source>
</evidence>
<dbReference type="InterPro" id="IPR002110">
    <property type="entry name" value="Ankyrin_rpt"/>
</dbReference>
<dbReference type="KEGG" id="aplc:110978218"/>
<reference evidence="6" key="1">
    <citation type="submission" date="2025-08" db="UniProtKB">
        <authorList>
            <consortium name="RefSeq"/>
        </authorList>
    </citation>
    <scope>IDENTIFICATION</scope>
</reference>
<feature type="compositionally biased region" description="Basic and acidic residues" evidence="4">
    <location>
        <begin position="138"/>
        <end position="181"/>
    </location>
</feature>
<dbReference type="Proteomes" id="UP000694845">
    <property type="component" value="Unplaced"/>
</dbReference>
<evidence type="ECO:0000256" key="2">
    <source>
        <dbReference type="ARBA" id="ARBA00023043"/>
    </source>
</evidence>
<dbReference type="PROSITE" id="PS50088">
    <property type="entry name" value="ANK_REPEAT"/>
    <property type="match status" value="2"/>
</dbReference>
<dbReference type="PANTHER" id="PTHR24201">
    <property type="entry name" value="ANK_REP_REGION DOMAIN-CONTAINING PROTEIN"/>
    <property type="match status" value="1"/>
</dbReference>
<feature type="region of interest" description="Disordered" evidence="4">
    <location>
        <begin position="138"/>
        <end position="211"/>
    </location>
</feature>
<dbReference type="Pfam" id="PF12796">
    <property type="entry name" value="Ank_2"/>
    <property type="match status" value="1"/>
</dbReference>
<sequence length="211" mass="23696">MDGPIMSEVHEAAAAGDSEQVLNLLNLGKYDVNQKDTEWHDRTPLHWAAIKGHAESIRVLVDYGANVDAVTDSGWTPAHFAAEIGKLGALKALHKLGADMEIRDCCGDMPRDLASVYGQTECVEFLKLAEYEDRIQREREKQERLEREERDRREEDKRRREEELRQQRKQEAEKRAKEKGKEKGKKGGGNNGSKGKSLASVGKAVLLMGGK</sequence>
<dbReference type="InterPro" id="IPR050776">
    <property type="entry name" value="Ank_Repeat/CDKN_Inhibitor"/>
</dbReference>
<keyword evidence="1" id="KW-0677">Repeat</keyword>
<evidence type="ECO:0000313" key="6">
    <source>
        <dbReference type="RefSeq" id="XP_022088729.1"/>
    </source>
</evidence>
<dbReference type="AlphaFoldDB" id="A0A8B7Y692"/>
<dbReference type="PROSITE" id="PS50297">
    <property type="entry name" value="ANK_REP_REGION"/>
    <property type="match status" value="2"/>
</dbReference>
<name>A0A8B7Y692_ACAPL</name>
<proteinExistence type="predicted"/>
<dbReference type="OMA" id="IYGQTAC"/>
<dbReference type="InterPro" id="IPR036770">
    <property type="entry name" value="Ankyrin_rpt-contain_sf"/>
</dbReference>
<keyword evidence="5" id="KW-1185">Reference proteome</keyword>